<dbReference type="GO" id="GO:0004527">
    <property type="term" value="F:exonuclease activity"/>
    <property type="evidence" value="ECO:0007669"/>
    <property type="project" value="UniProtKB-KW"/>
</dbReference>
<dbReference type="Pfam" id="PF12705">
    <property type="entry name" value="PDDEXK_1"/>
    <property type="match status" value="1"/>
</dbReference>
<accession>A0A6B8W5Y0</accession>
<dbReference type="Pfam" id="PF13361">
    <property type="entry name" value="UvrD_C"/>
    <property type="match status" value="1"/>
</dbReference>
<dbReference type="PANTHER" id="PTHR11070:SF55">
    <property type="entry name" value="DNA 3'-5' HELICASE"/>
    <property type="match status" value="1"/>
</dbReference>
<dbReference type="SUPFAM" id="SSF52980">
    <property type="entry name" value="Restriction endonuclease-like"/>
    <property type="match status" value="1"/>
</dbReference>
<evidence type="ECO:0000256" key="4">
    <source>
        <dbReference type="ARBA" id="ARBA00022801"/>
    </source>
</evidence>
<dbReference type="GO" id="GO:0005829">
    <property type="term" value="C:cytosol"/>
    <property type="evidence" value="ECO:0007669"/>
    <property type="project" value="TreeGrafter"/>
</dbReference>
<keyword evidence="7 14" id="KW-0067">ATP-binding</keyword>
<dbReference type="EMBL" id="CP046452">
    <property type="protein sequence ID" value="QGU02658.1"/>
    <property type="molecule type" value="Genomic_DNA"/>
</dbReference>
<evidence type="ECO:0000256" key="2">
    <source>
        <dbReference type="ARBA" id="ARBA00022741"/>
    </source>
</evidence>
<evidence type="ECO:0000259" key="15">
    <source>
        <dbReference type="PROSITE" id="PS51198"/>
    </source>
</evidence>
<feature type="domain" description="UvrD-like helicase C-terminal" evidence="16">
    <location>
        <begin position="366"/>
        <end position="688"/>
    </location>
</feature>
<dbReference type="GO" id="GO:0033202">
    <property type="term" value="C:DNA helicase complex"/>
    <property type="evidence" value="ECO:0007669"/>
    <property type="project" value="TreeGrafter"/>
</dbReference>
<dbReference type="GO" id="GO:0005524">
    <property type="term" value="F:ATP binding"/>
    <property type="evidence" value="ECO:0007669"/>
    <property type="project" value="UniProtKB-UniRule"/>
</dbReference>
<dbReference type="GO" id="GO:0043138">
    <property type="term" value="F:3'-5' DNA helicase activity"/>
    <property type="evidence" value="ECO:0007669"/>
    <property type="project" value="UniProtKB-EC"/>
</dbReference>
<dbReference type="EC" id="5.6.2.4" evidence="12"/>
<dbReference type="PROSITE" id="PS51217">
    <property type="entry name" value="UVRD_HELICASE_CTER"/>
    <property type="match status" value="1"/>
</dbReference>
<evidence type="ECO:0000256" key="10">
    <source>
        <dbReference type="ARBA" id="ARBA00023235"/>
    </source>
</evidence>
<evidence type="ECO:0000256" key="7">
    <source>
        <dbReference type="ARBA" id="ARBA00022840"/>
    </source>
</evidence>
<feature type="binding site" evidence="14">
    <location>
        <begin position="40"/>
        <end position="47"/>
    </location>
    <ligand>
        <name>ATP</name>
        <dbReference type="ChEBI" id="CHEBI:30616"/>
    </ligand>
</feature>
<keyword evidence="8" id="KW-0238">DNA-binding</keyword>
<dbReference type="InterPro" id="IPR000212">
    <property type="entry name" value="DNA_helicase_UvrD/REP"/>
</dbReference>
<dbReference type="InterPro" id="IPR027417">
    <property type="entry name" value="P-loop_NTPase"/>
</dbReference>
<keyword evidence="2 14" id="KW-0547">Nucleotide-binding</keyword>
<dbReference type="GO" id="GO:0000725">
    <property type="term" value="P:recombinational repair"/>
    <property type="evidence" value="ECO:0007669"/>
    <property type="project" value="TreeGrafter"/>
</dbReference>
<evidence type="ECO:0000313" key="17">
    <source>
        <dbReference type="EMBL" id="QGU02658.1"/>
    </source>
</evidence>
<evidence type="ECO:0000256" key="3">
    <source>
        <dbReference type="ARBA" id="ARBA00022763"/>
    </source>
</evidence>
<sequence length="1114" mass="122308">MFNAKISPEKLAEAQGQKFPPTPQQAAVIGAAPGPMLVVAGAGAGKTETMANRVVWLVANGFIEPERVLGLTFTRKAALELRQRIKQRLATFALTPTARDIDPTGALLRLLENINPTVSTYDSYAGRLVSEYGLLLPVEPTARLITDTELFTIARDVVLNYGGQLSVTTQPKSVTEDLLKLSADIDNHMADLDEIATESESFLRLYDDPINDKGKTAPYNDKDRSSIAAQQKRLDFLPMVKILRERLQELEVLTFGQQMTLAAQLASTHAEVGARERAKFGVVMLDEYQDTSHTQRVLLRSLFGGHDPNLTVTAVGDPMQSIYGWRGATAANLERFVNDFPQVNKSGEVLAPAPKLELTTSFRNPSDVLAGANAIADHAFRDRPVSQRPVQPLDALDSRGKGDVRIGWFATKQEEIAWIADTFAAIFHAPREKEFTGAVLVRKRKHIADIAEALQDRGVPVEIVGLAGLLSMPEIADLNAIASMLINPQDNAAALRILTGPAVNLGANDIIALHKRVRNLAGRASDSPDAAPTDPREKLQWIIDNAHSPDPSVTAGLTDAIADLGEPEKYSAEGYRRLSELAAALRYLRTHSVGRSISDLYADIEEVMGIRTEVLARQDPLVDGSHGTSHLDAFAQQVAAFERTPGATLRGLLEYFELAQDQEDGFEPGEVSVRSERVQLLTVHKSKGLEWQHVAVIHADNKTYLDESTKGASTETWMRTFTAIPSALRGDARSEDDLTGAPVFELGDFDTLKELRTAVDEHIGEFRSNYEAESARLFYVAVTRSEETLLVSASYNGKERQYANAPYSHLLTWKKTLPESVVQWAEELVPGSDETDAVTATFPYNALGERRGAVKAAAEAVRAAMTEPPVSRAQQSELTTQWEEDVNALLEEHANRGRAAIDVPVLRELTATQLVSLKENPEAFAKRSMRPVPFKPNSYAKRGTAFHEWLERHFGGSALLESDQLPGSEEEALGDATVEQLKEQFLASEWADKTPARVEQPFEITVGSHVVRGRMDAIFHDGADQRRGWMIVDWKTGQPPTGEQLRNVSLQLAVYRLAWAQLLSAELGETVDPTEIRAAFYYVAAGFPLEPGKLPDASELASLLQPGSVQVPER</sequence>
<dbReference type="PANTHER" id="PTHR11070">
    <property type="entry name" value="UVRD / RECB / PCRA DNA HELICASE FAMILY MEMBER"/>
    <property type="match status" value="1"/>
</dbReference>
<evidence type="ECO:0000256" key="6">
    <source>
        <dbReference type="ARBA" id="ARBA00022839"/>
    </source>
</evidence>
<dbReference type="InterPro" id="IPR011335">
    <property type="entry name" value="Restrct_endonuc-II-like"/>
</dbReference>
<dbReference type="RefSeq" id="WP_156193020.1">
    <property type="nucleotide sequence ID" value="NZ_CP046452.1"/>
</dbReference>
<protein>
    <recommendedName>
        <fullName evidence="12">DNA 3'-5' helicase</fullName>
        <ecNumber evidence="12">5.6.2.4</ecNumber>
    </recommendedName>
</protein>
<gene>
    <name evidence="17" type="primary">uvrD3</name>
    <name evidence="17" type="ORF">CKALI_09015</name>
</gene>
<evidence type="ECO:0000313" key="18">
    <source>
        <dbReference type="Proteomes" id="UP000427071"/>
    </source>
</evidence>
<dbReference type="GO" id="GO:0016887">
    <property type="term" value="F:ATP hydrolysis activity"/>
    <property type="evidence" value="ECO:0007669"/>
    <property type="project" value="RHEA"/>
</dbReference>
<dbReference type="InterPro" id="IPR011604">
    <property type="entry name" value="PDDEXK-like_dom_sf"/>
</dbReference>
<keyword evidence="3" id="KW-0227">DNA damage</keyword>
<evidence type="ECO:0000256" key="8">
    <source>
        <dbReference type="ARBA" id="ARBA00023125"/>
    </source>
</evidence>
<name>A0A6B8W5Y0_9CORY</name>
<dbReference type="CDD" id="cd17932">
    <property type="entry name" value="DEXQc_UvrD"/>
    <property type="match status" value="1"/>
</dbReference>
<comment type="catalytic activity">
    <reaction evidence="11">
        <text>Couples ATP hydrolysis with the unwinding of duplex DNA by translocating in the 3'-5' direction.</text>
        <dbReference type="EC" id="5.6.2.4"/>
    </reaction>
</comment>
<dbReference type="SUPFAM" id="SSF52540">
    <property type="entry name" value="P-loop containing nucleoside triphosphate hydrolases"/>
    <property type="match status" value="1"/>
</dbReference>
<comment type="catalytic activity">
    <reaction evidence="13">
        <text>ATP + H2O = ADP + phosphate + H(+)</text>
        <dbReference type="Rhea" id="RHEA:13065"/>
        <dbReference type="ChEBI" id="CHEBI:15377"/>
        <dbReference type="ChEBI" id="CHEBI:15378"/>
        <dbReference type="ChEBI" id="CHEBI:30616"/>
        <dbReference type="ChEBI" id="CHEBI:43474"/>
        <dbReference type="ChEBI" id="CHEBI:456216"/>
        <dbReference type="EC" id="5.6.2.4"/>
    </reaction>
</comment>
<evidence type="ECO:0000256" key="1">
    <source>
        <dbReference type="ARBA" id="ARBA00022722"/>
    </source>
</evidence>
<evidence type="ECO:0000256" key="12">
    <source>
        <dbReference type="ARBA" id="ARBA00034808"/>
    </source>
</evidence>
<dbReference type="Gene3D" id="1.10.486.10">
    <property type="entry name" value="PCRA, domain 4"/>
    <property type="match status" value="1"/>
</dbReference>
<feature type="domain" description="UvrD-like helicase ATP-binding" evidence="15">
    <location>
        <begin position="19"/>
        <end position="365"/>
    </location>
</feature>
<dbReference type="GO" id="GO:0003677">
    <property type="term" value="F:DNA binding"/>
    <property type="evidence" value="ECO:0007669"/>
    <property type="project" value="UniProtKB-KW"/>
</dbReference>
<evidence type="ECO:0000256" key="9">
    <source>
        <dbReference type="ARBA" id="ARBA00023204"/>
    </source>
</evidence>
<reference evidence="18" key="1">
    <citation type="submission" date="2019-11" db="EMBL/GenBank/DDBJ databases">
        <title>Complete genome sequence of Corynebacterium kalinowskii 1959, a novel Corynebacterium species isolated from soil of a small paddock in Vilsendorf, Germany.</title>
        <authorList>
            <person name="Schaffert L."/>
            <person name="Ruwe M."/>
            <person name="Milse J."/>
            <person name="Hanuschka K."/>
            <person name="Ortseifen V."/>
            <person name="Droste J."/>
            <person name="Brandt D."/>
            <person name="Schlueter L."/>
            <person name="Kutter Y."/>
            <person name="Vinke S."/>
            <person name="Viehoefer P."/>
            <person name="Jacob L."/>
            <person name="Luebke N.-C."/>
            <person name="Schulte-Berndt E."/>
            <person name="Hain C."/>
            <person name="Linder M."/>
            <person name="Schmidt P."/>
            <person name="Wollenschlaeger L."/>
            <person name="Luttermann T."/>
            <person name="Thieme E."/>
            <person name="Hassa J."/>
            <person name="Haak M."/>
            <person name="Wittchen M."/>
            <person name="Mentz A."/>
            <person name="Persicke M."/>
            <person name="Busche T."/>
            <person name="Ruckert C."/>
        </authorList>
    </citation>
    <scope>NUCLEOTIDE SEQUENCE [LARGE SCALE GENOMIC DNA]</scope>
    <source>
        <strain evidence="18">1959</strain>
    </source>
</reference>
<dbReference type="Gene3D" id="3.40.50.300">
    <property type="entry name" value="P-loop containing nucleotide triphosphate hydrolases"/>
    <property type="match status" value="4"/>
</dbReference>
<keyword evidence="10" id="KW-0413">Isomerase</keyword>
<proteinExistence type="predicted"/>
<dbReference type="Proteomes" id="UP000427071">
    <property type="component" value="Chromosome"/>
</dbReference>
<dbReference type="Gene3D" id="3.90.320.10">
    <property type="match status" value="1"/>
</dbReference>
<evidence type="ECO:0000259" key="16">
    <source>
        <dbReference type="PROSITE" id="PS51217"/>
    </source>
</evidence>
<keyword evidence="6" id="KW-0269">Exonuclease</keyword>
<dbReference type="KEGG" id="ckw:CKALI_09015"/>
<organism evidence="17 18">
    <name type="scientific">Corynebacterium kalinowskii</name>
    <dbReference type="NCBI Taxonomy" id="2675216"/>
    <lineage>
        <taxon>Bacteria</taxon>
        <taxon>Bacillati</taxon>
        <taxon>Actinomycetota</taxon>
        <taxon>Actinomycetes</taxon>
        <taxon>Mycobacteriales</taxon>
        <taxon>Corynebacteriaceae</taxon>
        <taxon>Corynebacterium</taxon>
    </lineage>
</organism>
<dbReference type="AlphaFoldDB" id="A0A6B8W5Y0"/>
<keyword evidence="18" id="KW-1185">Reference proteome</keyword>
<evidence type="ECO:0000256" key="14">
    <source>
        <dbReference type="PROSITE-ProRule" id="PRU00560"/>
    </source>
</evidence>
<keyword evidence="4 14" id="KW-0378">Hydrolase</keyword>
<dbReference type="Pfam" id="PF00580">
    <property type="entry name" value="UvrD-helicase"/>
    <property type="match status" value="1"/>
</dbReference>
<keyword evidence="5 14" id="KW-0347">Helicase</keyword>
<dbReference type="InterPro" id="IPR014016">
    <property type="entry name" value="UvrD-like_ATP-bd"/>
</dbReference>
<keyword evidence="1" id="KW-0540">Nuclease</keyword>
<keyword evidence="9" id="KW-0234">DNA repair</keyword>
<dbReference type="PROSITE" id="PS51198">
    <property type="entry name" value="UVRD_HELICASE_ATP_BIND"/>
    <property type="match status" value="1"/>
</dbReference>
<evidence type="ECO:0000256" key="5">
    <source>
        <dbReference type="ARBA" id="ARBA00022806"/>
    </source>
</evidence>
<evidence type="ECO:0000256" key="13">
    <source>
        <dbReference type="ARBA" id="ARBA00048988"/>
    </source>
</evidence>
<dbReference type="InterPro" id="IPR038726">
    <property type="entry name" value="PDDEXK_AddAB-type"/>
</dbReference>
<dbReference type="InterPro" id="IPR014017">
    <property type="entry name" value="DNA_helicase_UvrD-like_C"/>
</dbReference>
<evidence type="ECO:0000256" key="11">
    <source>
        <dbReference type="ARBA" id="ARBA00034617"/>
    </source>
</evidence>